<dbReference type="Proteomes" id="UP000672032">
    <property type="component" value="Chromosome 3"/>
</dbReference>
<protein>
    <submittedName>
        <fullName evidence="1">Uncharacterized protein</fullName>
    </submittedName>
</protein>
<sequence>MLSAYVGYLGVLICWSSNHAFVHGNVKDIFGKEKDSTLNGVMTVYVFHDVDSDYVVQAYSFNILSTEAKESTWVDQAVIAFGDGKLFDKGEWQSLFTKIDNKAFMNAAEQSRLKWEETGNDRSIDLAPGAVVKIKPVHRGTALLYISAVPHTAVKFDDEGKCLPTLENGMNYDELRVVL</sequence>
<dbReference type="AlphaFoldDB" id="A0A8A3PCL6"/>
<reference evidence="1" key="1">
    <citation type="submission" date="2020-10" db="EMBL/GenBank/DDBJ databases">
        <title>Genome Sequence of Monilinia vaccinii-corymbosi Sheds Light on Mummy Berry Disease Infection of Blueberry and Mating Type.</title>
        <authorList>
            <person name="Yow A.G."/>
            <person name="Zhang Y."/>
            <person name="Bansal K."/>
            <person name="Eacker S.M."/>
            <person name="Sullivan S."/>
            <person name="Liachko I."/>
            <person name="Cubeta M.A."/>
            <person name="Rollins J.A."/>
            <person name="Ashrafi H."/>
        </authorList>
    </citation>
    <scope>NUCLEOTIDE SEQUENCE</scope>
    <source>
        <strain evidence="1">RL-1</strain>
    </source>
</reference>
<dbReference type="EMBL" id="CP063407">
    <property type="protein sequence ID" value="QSZ32829.1"/>
    <property type="molecule type" value="Genomic_DNA"/>
</dbReference>
<evidence type="ECO:0000313" key="2">
    <source>
        <dbReference type="Proteomes" id="UP000672032"/>
    </source>
</evidence>
<organism evidence="1 2">
    <name type="scientific">Monilinia vaccinii-corymbosi</name>
    <dbReference type="NCBI Taxonomy" id="61207"/>
    <lineage>
        <taxon>Eukaryota</taxon>
        <taxon>Fungi</taxon>
        <taxon>Dikarya</taxon>
        <taxon>Ascomycota</taxon>
        <taxon>Pezizomycotina</taxon>
        <taxon>Leotiomycetes</taxon>
        <taxon>Helotiales</taxon>
        <taxon>Sclerotiniaceae</taxon>
        <taxon>Monilinia</taxon>
    </lineage>
</organism>
<evidence type="ECO:0000313" key="1">
    <source>
        <dbReference type="EMBL" id="QSZ32829.1"/>
    </source>
</evidence>
<name>A0A8A3PCL6_9HELO</name>
<keyword evidence="2" id="KW-1185">Reference proteome</keyword>
<accession>A0A8A3PCL6</accession>
<proteinExistence type="predicted"/>
<gene>
    <name evidence="1" type="ORF">DSL72_002409</name>
</gene>